<evidence type="ECO:0000256" key="8">
    <source>
        <dbReference type="ARBA" id="ARBA00022801"/>
    </source>
</evidence>
<evidence type="ECO:0000256" key="11">
    <source>
        <dbReference type="ARBA" id="ARBA00023316"/>
    </source>
</evidence>
<protein>
    <recommendedName>
        <fullName evidence="4">serine-type D-Ala-D-Ala carboxypeptidase</fullName>
        <ecNumber evidence="4">3.4.16.4</ecNumber>
    </recommendedName>
</protein>
<dbReference type="Pfam" id="PF07943">
    <property type="entry name" value="PBP5_C"/>
    <property type="match status" value="1"/>
</dbReference>
<feature type="transmembrane region" description="Helical" evidence="16">
    <location>
        <begin position="396"/>
        <end position="417"/>
    </location>
</feature>
<dbReference type="InterPro" id="IPR015956">
    <property type="entry name" value="Peniciliin-bd_prot_C_sf"/>
</dbReference>
<dbReference type="InterPro" id="IPR012338">
    <property type="entry name" value="Beta-lactam/transpept-like"/>
</dbReference>
<evidence type="ECO:0000313" key="19">
    <source>
        <dbReference type="EMBL" id="AFS78977.1"/>
    </source>
</evidence>
<dbReference type="GO" id="GO:0009252">
    <property type="term" value="P:peptidoglycan biosynthetic process"/>
    <property type="evidence" value="ECO:0007669"/>
    <property type="project" value="UniProtKB-UniPathway"/>
</dbReference>
<dbReference type="GO" id="GO:0009002">
    <property type="term" value="F:serine-type D-Ala-D-Ala carboxypeptidase activity"/>
    <property type="evidence" value="ECO:0007669"/>
    <property type="project" value="UniProtKB-EC"/>
</dbReference>
<evidence type="ECO:0000256" key="4">
    <source>
        <dbReference type="ARBA" id="ARBA00012448"/>
    </source>
</evidence>
<proteinExistence type="inferred from homology"/>
<evidence type="ECO:0000256" key="14">
    <source>
        <dbReference type="PIRSR" id="PIRSR618044-2"/>
    </source>
</evidence>
<dbReference type="PRINTS" id="PR00725">
    <property type="entry name" value="DADACBPTASE1"/>
</dbReference>
<feature type="active site" description="Proton acceptor" evidence="13">
    <location>
        <position position="66"/>
    </location>
</feature>
<dbReference type="OrthoDB" id="9791132at2"/>
<name>K0B1L2_GOTA9</name>
<dbReference type="Gene3D" id="2.60.410.10">
    <property type="entry name" value="D-Ala-D-Ala carboxypeptidase, C-terminal domain"/>
    <property type="match status" value="1"/>
</dbReference>
<organism evidence="19 20">
    <name type="scientific">Gottschalkia acidurici (strain ATCC 7906 / DSM 604 / BCRC 14475 / CIP 104303 / KCTC 5404 / NCIMB 10678 / 9a)</name>
    <name type="common">Clostridium acidurici</name>
    <dbReference type="NCBI Taxonomy" id="1128398"/>
    <lineage>
        <taxon>Bacteria</taxon>
        <taxon>Bacillati</taxon>
        <taxon>Bacillota</taxon>
        <taxon>Tissierellia</taxon>
        <taxon>Tissierellales</taxon>
        <taxon>Gottschalkiaceae</taxon>
        <taxon>Gottschalkia</taxon>
    </lineage>
</organism>
<evidence type="ECO:0000256" key="2">
    <source>
        <dbReference type="ARBA" id="ARBA00004752"/>
    </source>
</evidence>
<dbReference type="InterPro" id="IPR012907">
    <property type="entry name" value="Peptidase_S11_C"/>
</dbReference>
<evidence type="ECO:0000256" key="3">
    <source>
        <dbReference type="ARBA" id="ARBA00007164"/>
    </source>
</evidence>
<keyword evidence="16" id="KW-1133">Transmembrane helix</keyword>
<dbReference type="AlphaFoldDB" id="K0B1L2"/>
<dbReference type="InterPro" id="IPR037167">
    <property type="entry name" value="Peptidase_S11_C_sf"/>
</dbReference>
<comment type="catalytic activity">
    <reaction evidence="12">
        <text>Preferential cleavage: (Ac)2-L-Lys-D-Ala-|-D-Ala. Also transpeptidation of peptidyl-alanyl moieties that are N-acyl substituents of D-alanine.</text>
        <dbReference type="EC" id="3.4.16.4"/>
    </reaction>
</comment>
<evidence type="ECO:0000256" key="5">
    <source>
        <dbReference type="ARBA" id="ARBA00022645"/>
    </source>
</evidence>
<reference evidence="19 20" key="1">
    <citation type="journal article" date="2012" name="PLoS ONE">
        <title>The purine-utilizing bacterium Clostridium acidurici 9a: a genome-guided metabolic reconsideration.</title>
        <authorList>
            <person name="Hartwich K."/>
            <person name="Poehlein A."/>
            <person name="Daniel R."/>
        </authorList>
    </citation>
    <scope>NUCLEOTIDE SEQUENCE [LARGE SCALE GENOMIC DNA]</scope>
    <source>
        <strain evidence="20">ATCC 7906 / DSM 604 / BCRC 14475 / CIP 104303 / KCTC 5404 / NCIMB 10678 / 9a</strain>
    </source>
</reference>
<dbReference type="eggNOG" id="COG1686">
    <property type="taxonomic scope" value="Bacteria"/>
</dbReference>
<dbReference type="Pfam" id="PF00768">
    <property type="entry name" value="Peptidase_S11"/>
    <property type="match status" value="1"/>
</dbReference>
<keyword evidence="16" id="KW-0472">Membrane</keyword>
<dbReference type="Gene3D" id="3.40.710.10">
    <property type="entry name" value="DD-peptidase/beta-lactamase superfamily"/>
    <property type="match status" value="1"/>
</dbReference>
<dbReference type="SMART" id="SM00936">
    <property type="entry name" value="PBP5_C"/>
    <property type="match status" value="1"/>
</dbReference>
<evidence type="ECO:0000256" key="1">
    <source>
        <dbReference type="ARBA" id="ARBA00003217"/>
    </source>
</evidence>
<dbReference type="GO" id="GO:0006508">
    <property type="term" value="P:proteolysis"/>
    <property type="evidence" value="ECO:0007669"/>
    <property type="project" value="UniProtKB-KW"/>
</dbReference>
<dbReference type="EMBL" id="CP003326">
    <property type="protein sequence ID" value="AFS78977.1"/>
    <property type="molecule type" value="Genomic_DNA"/>
</dbReference>
<accession>K0B1L2</accession>
<keyword evidence="6" id="KW-0645">Protease</keyword>
<keyword evidence="8 19" id="KW-0378">Hydrolase</keyword>
<feature type="signal peptide" evidence="17">
    <location>
        <begin position="1"/>
        <end position="22"/>
    </location>
</feature>
<comment type="similarity">
    <text evidence="3 15">Belongs to the peptidase S11 family.</text>
</comment>
<keyword evidence="10" id="KW-0573">Peptidoglycan synthesis</keyword>
<dbReference type="SUPFAM" id="SSF56601">
    <property type="entry name" value="beta-lactamase/transpeptidase-like"/>
    <property type="match status" value="1"/>
</dbReference>
<evidence type="ECO:0000256" key="7">
    <source>
        <dbReference type="ARBA" id="ARBA00022729"/>
    </source>
</evidence>
<evidence type="ECO:0000256" key="6">
    <source>
        <dbReference type="ARBA" id="ARBA00022670"/>
    </source>
</evidence>
<evidence type="ECO:0000313" key="20">
    <source>
        <dbReference type="Proteomes" id="UP000006094"/>
    </source>
</evidence>
<keyword evidence="16" id="KW-0812">Transmembrane</keyword>
<feature type="active site" description="Acyl-ester intermediate" evidence="13">
    <location>
        <position position="63"/>
    </location>
</feature>
<evidence type="ECO:0000256" key="16">
    <source>
        <dbReference type="SAM" id="Phobius"/>
    </source>
</evidence>
<dbReference type="PANTHER" id="PTHR21581:SF33">
    <property type="entry name" value="D-ALANYL-D-ALANINE CARBOXYPEPTIDASE DACB"/>
    <property type="match status" value="1"/>
</dbReference>
<dbReference type="PATRIC" id="fig|1128398.3.peg.2034"/>
<dbReference type="HOGENOM" id="CLU_027070_7_3_9"/>
<gene>
    <name evidence="19" type="primary">dacF3</name>
    <name evidence="19" type="ordered locus">Curi_c19730</name>
</gene>
<comment type="function">
    <text evidence="1">Removes C-terminal D-alanyl residues from sugar-peptide cell wall precursors.</text>
</comment>
<dbReference type="PANTHER" id="PTHR21581">
    <property type="entry name" value="D-ALANYL-D-ALANINE CARBOXYPEPTIDASE"/>
    <property type="match status" value="1"/>
</dbReference>
<dbReference type="UniPathway" id="UPA00219"/>
<dbReference type="SUPFAM" id="SSF69189">
    <property type="entry name" value="Penicillin-binding protein associated domain"/>
    <property type="match status" value="1"/>
</dbReference>
<evidence type="ECO:0000256" key="13">
    <source>
        <dbReference type="PIRSR" id="PIRSR618044-1"/>
    </source>
</evidence>
<evidence type="ECO:0000256" key="10">
    <source>
        <dbReference type="ARBA" id="ARBA00022984"/>
    </source>
</evidence>
<evidence type="ECO:0000256" key="9">
    <source>
        <dbReference type="ARBA" id="ARBA00022960"/>
    </source>
</evidence>
<feature type="binding site" evidence="14">
    <location>
        <position position="241"/>
    </location>
    <ligand>
        <name>substrate</name>
    </ligand>
</feature>
<feature type="chain" id="PRO_5003830805" description="serine-type D-Ala-D-Ala carboxypeptidase" evidence="17">
    <location>
        <begin position="23"/>
        <end position="441"/>
    </location>
</feature>
<keyword evidence="11" id="KW-0961">Cell wall biogenesis/degradation</keyword>
<evidence type="ECO:0000259" key="18">
    <source>
        <dbReference type="SMART" id="SM00936"/>
    </source>
</evidence>
<comment type="pathway">
    <text evidence="2">Cell wall biogenesis; peptidoglycan biosynthesis.</text>
</comment>
<dbReference type="GO" id="GO:0008360">
    <property type="term" value="P:regulation of cell shape"/>
    <property type="evidence" value="ECO:0007669"/>
    <property type="project" value="UniProtKB-KW"/>
</dbReference>
<dbReference type="GO" id="GO:0071555">
    <property type="term" value="P:cell wall organization"/>
    <property type="evidence" value="ECO:0007669"/>
    <property type="project" value="UniProtKB-KW"/>
</dbReference>
<evidence type="ECO:0000256" key="17">
    <source>
        <dbReference type="SAM" id="SignalP"/>
    </source>
</evidence>
<keyword evidence="7 17" id="KW-0732">Signal</keyword>
<feature type="active site" evidence="13">
    <location>
        <position position="119"/>
    </location>
</feature>
<evidence type="ECO:0000256" key="12">
    <source>
        <dbReference type="ARBA" id="ARBA00034000"/>
    </source>
</evidence>
<dbReference type="InterPro" id="IPR001967">
    <property type="entry name" value="Peptidase_S11_N"/>
</dbReference>
<dbReference type="EC" id="3.4.16.4" evidence="4"/>
<dbReference type="KEGG" id="cad:Curi_c19730"/>
<dbReference type="PROSITE" id="PS51257">
    <property type="entry name" value="PROKAR_LIPOPROTEIN"/>
    <property type="match status" value="1"/>
</dbReference>
<dbReference type="RefSeq" id="WP_014968113.1">
    <property type="nucleotide sequence ID" value="NC_018664.1"/>
</dbReference>
<evidence type="ECO:0000256" key="15">
    <source>
        <dbReference type="RuleBase" id="RU004016"/>
    </source>
</evidence>
<sequence length="441" mass="49112">MKKVLPLLLVLIITACNTFSYAVNETNVNDSLELSAESAILINADTGEILYSKDPYKKMFPASTTKILTAIIAIENSSLSEKVIIDNETINGIDGSHIALEPGEVLSMKDLLYALLIESANDAAVAIARHISGSVENFSKLMNEKAAKIGAKNSNFLNPNGLPNENHTTTAYDLAMIGKYAMENETFRKIVSNYTYTIEPTNKKSDPRIMNSSNKLLYSQNKIDVDGVSVPIKYDGINGVKTGYTQVAQQCLVSSVNRDNQKYISVVLHSIGSNVYVDTHKLFNYGFTSYKPTKIASKNEFVDNISIKSGSSPFITSVFADDLYATVPIGKNLNIEKEFIPIKDIKPPISKGQVVGKVTFKADNKVIGSMDVISKTDIHSSVSVVQKSLDFLFSKWWFWLICSFIFLRLYVGILRVSRRMKKLKRRKFRKNHITIIDTKVL</sequence>
<feature type="domain" description="Peptidase S11 D-Ala-D-Ala carboxypeptidase A C-terminal" evidence="18">
    <location>
        <begin position="290"/>
        <end position="380"/>
    </location>
</feature>
<keyword evidence="5 19" id="KW-0121">Carboxypeptidase</keyword>
<keyword evidence="20" id="KW-1185">Reference proteome</keyword>
<keyword evidence="9" id="KW-0133">Cell shape</keyword>
<dbReference type="STRING" id="1128398.Curi_c19730"/>
<dbReference type="InterPro" id="IPR018044">
    <property type="entry name" value="Peptidase_S11"/>
</dbReference>
<dbReference type="Proteomes" id="UP000006094">
    <property type="component" value="Chromosome"/>
</dbReference>